<reference evidence="1 2" key="1">
    <citation type="submission" date="2017-01" db="EMBL/GenBank/DDBJ databases">
        <authorList>
            <person name="Mah S.A."/>
            <person name="Swanson W.J."/>
            <person name="Moy G.W."/>
            <person name="Vacquier V.D."/>
        </authorList>
    </citation>
    <scope>NUCLEOTIDE SEQUENCE [LARGE SCALE GENOMIC DNA]</scope>
    <source>
        <strain evidence="1 2">DSM 45758</strain>
    </source>
</reference>
<name>A0A1N7F7M9_9ACTN</name>
<evidence type="ECO:0000313" key="2">
    <source>
        <dbReference type="Proteomes" id="UP000186004"/>
    </source>
</evidence>
<protein>
    <submittedName>
        <fullName evidence="1">Uncharacterized protein</fullName>
    </submittedName>
</protein>
<gene>
    <name evidence="1" type="ORF">SAMN05444858_13147</name>
</gene>
<keyword evidence="2" id="KW-1185">Reference proteome</keyword>
<accession>A0A1N7F7M9</accession>
<dbReference type="AlphaFoldDB" id="A0A1N7F7M9"/>
<proteinExistence type="predicted"/>
<evidence type="ECO:0000313" key="1">
    <source>
        <dbReference type="EMBL" id="SIR96351.1"/>
    </source>
</evidence>
<sequence>MKAACRTLYDRPYDFEEDAVTDAPYDAATEFDRQVQRLVELGYPKLAGTAEDDFRDLVAPLRAAAVIGTAGLPAPTAARVPFLLVVTRDLIPVEERLPLTTLAGKRKPGFLDRHYADGDLARFDPIKELEVPAGPAYLLFDVDRGEETLNLPPSSAMESITGQGRLPLTIDEGIAFVTLHPAALEKNKCFSLVGSRSGDKRVPALWISQGAPKLGWCWYGNPHTWLGSASARPDRVGLS</sequence>
<dbReference type="Pfam" id="PF18959">
    <property type="entry name" value="DUF5701"/>
    <property type="match status" value="1"/>
</dbReference>
<dbReference type="EMBL" id="FTNF01000031">
    <property type="protein sequence ID" value="SIR96351.1"/>
    <property type="molecule type" value="Genomic_DNA"/>
</dbReference>
<dbReference type="InterPro" id="IPR043755">
    <property type="entry name" value="DUF5701"/>
</dbReference>
<dbReference type="STRING" id="1198245.SAMN05444858_13147"/>
<organism evidence="1 2">
    <name type="scientific">Micromonospora avicenniae</name>
    <dbReference type="NCBI Taxonomy" id="1198245"/>
    <lineage>
        <taxon>Bacteria</taxon>
        <taxon>Bacillati</taxon>
        <taxon>Actinomycetota</taxon>
        <taxon>Actinomycetes</taxon>
        <taxon>Micromonosporales</taxon>
        <taxon>Micromonosporaceae</taxon>
        <taxon>Micromonospora</taxon>
    </lineage>
</organism>
<dbReference type="Proteomes" id="UP000186004">
    <property type="component" value="Unassembled WGS sequence"/>
</dbReference>